<organism evidence="1 2">
    <name type="scientific">Caerostris extrusa</name>
    <name type="common">Bark spider</name>
    <name type="synonym">Caerostris bankana</name>
    <dbReference type="NCBI Taxonomy" id="172846"/>
    <lineage>
        <taxon>Eukaryota</taxon>
        <taxon>Metazoa</taxon>
        <taxon>Ecdysozoa</taxon>
        <taxon>Arthropoda</taxon>
        <taxon>Chelicerata</taxon>
        <taxon>Arachnida</taxon>
        <taxon>Araneae</taxon>
        <taxon>Araneomorphae</taxon>
        <taxon>Entelegynae</taxon>
        <taxon>Araneoidea</taxon>
        <taxon>Araneidae</taxon>
        <taxon>Caerostris</taxon>
    </lineage>
</organism>
<reference evidence="1 2" key="1">
    <citation type="submission" date="2021-06" db="EMBL/GenBank/DDBJ databases">
        <title>Caerostris extrusa draft genome.</title>
        <authorList>
            <person name="Kono N."/>
            <person name="Arakawa K."/>
        </authorList>
    </citation>
    <scope>NUCLEOTIDE SEQUENCE [LARGE SCALE GENOMIC DNA]</scope>
</reference>
<dbReference type="AlphaFoldDB" id="A0AAV4R1R3"/>
<evidence type="ECO:0000313" key="1">
    <source>
        <dbReference type="EMBL" id="GIY14984.1"/>
    </source>
</evidence>
<accession>A0AAV4R1R3</accession>
<evidence type="ECO:0000313" key="2">
    <source>
        <dbReference type="Proteomes" id="UP001054945"/>
    </source>
</evidence>
<gene>
    <name evidence="1" type="ORF">CEXT_279471</name>
</gene>
<dbReference type="EMBL" id="BPLR01007176">
    <property type="protein sequence ID" value="GIY14984.1"/>
    <property type="molecule type" value="Genomic_DNA"/>
</dbReference>
<name>A0AAV4R1R3_CAEEX</name>
<proteinExistence type="predicted"/>
<dbReference type="Proteomes" id="UP001054945">
    <property type="component" value="Unassembled WGS sequence"/>
</dbReference>
<sequence>MHSTKTEMGKRTSSKKECVGEKNIFRIIVPNCASEKFILSKPVSVVWNEYFTFICVQCISMNEWERDFPSYENVLHKSSLCCA</sequence>
<comment type="caution">
    <text evidence="1">The sequence shown here is derived from an EMBL/GenBank/DDBJ whole genome shotgun (WGS) entry which is preliminary data.</text>
</comment>
<keyword evidence="2" id="KW-1185">Reference proteome</keyword>
<protein>
    <submittedName>
        <fullName evidence="1">Uncharacterized protein</fullName>
    </submittedName>
</protein>